<gene>
    <name evidence="1" type="ORF">ATI14_1573</name>
</gene>
<dbReference type="EMBL" id="PHHD01000001">
    <property type="protein sequence ID" value="PKA74741.1"/>
    <property type="molecule type" value="Genomic_DNA"/>
</dbReference>
<dbReference type="Pfam" id="PF13469">
    <property type="entry name" value="Sulfotransfer_3"/>
    <property type="match status" value="1"/>
</dbReference>
<evidence type="ECO:0000313" key="2">
    <source>
        <dbReference type="Proteomes" id="UP000232891"/>
    </source>
</evidence>
<dbReference type="SUPFAM" id="SSF52540">
    <property type="entry name" value="P-loop containing nucleoside triphosphate hydrolases"/>
    <property type="match status" value="1"/>
</dbReference>
<proteinExistence type="predicted"/>
<reference evidence="1 2" key="1">
    <citation type="submission" date="2017-11" db="EMBL/GenBank/DDBJ databases">
        <title>Genome sequencing of a diverse group of Pseudomonas species.</title>
        <authorList>
            <person name="Loper J."/>
        </authorList>
    </citation>
    <scope>NUCLEOTIDE SEQUENCE [LARGE SCALE GENOMIC DNA]</scope>
    <source>
        <strain evidence="1 2">NCPPB 2192</strain>
    </source>
</reference>
<organism evidence="1 2">
    <name type="scientific">Pseudomonas tolaasii NCPPB 2192</name>
    <dbReference type="NCBI Taxonomy" id="564423"/>
    <lineage>
        <taxon>Bacteria</taxon>
        <taxon>Pseudomonadati</taxon>
        <taxon>Pseudomonadota</taxon>
        <taxon>Gammaproteobacteria</taxon>
        <taxon>Pseudomonadales</taxon>
        <taxon>Pseudomonadaceae</taxon>
        <taxon>Pseudomonas</taxon>
    </lineage>
</organism>
<sequence length="303" mass="34422">MPTSRHCNPQLRFGHKWILSYKVVNGLQYHFISGLPRSGSTLLSAILLQNPRFHAGMSSPVGTLFNGVLAQCSAGSEFGAVIDAHTRRRLLRGLFDSYYADKTSTPLVFDTNRQWCARMPALHDLFPQSKVIACVRNVAWIMDSLERLYRANPFENTKLFGDDVERNTVYSRCETLAQRNRLVGFSWAALKEAYYGEHADSLLIVDYDLLSQAPERVLRLVYDFIGEPWFEHDFDNLVYDAPEFDQALGVSGLHKVQPKVRLQARRTILPPDLFQQYTELSFWQDGSASAANVIRMKANAAIN</sequence>
<dbReference type="Gene3D" id="3.40.50.300">
    <property type="entry name" value="P-loop containing nucleotide triphosphate hydrolases"/>
    <property type="match status" value="1"/>
</dbReference>
<accession>A0ABX4QD58</accession>
<name>A0ABX4QD58_PSETO</name>
<comment type="caution">
    <text evidence="1">The sequence shown here is derived from an EMBL/GenBank/DDBJ whole genome shotgun (WGS) entry which is preliminary data.</text>
</comment>
<evidence type="ECO:0000313" key="1">
    <source>
        <dbReference type="EMBL" id="PKA74741.1"/>
    </source>
</evidence>
<keyword evidence="2" id="KW-1185">Reference proteome</keyword>
<protein>
    <submittedName>
        <fullName evidence="1">Sulfotransferase</fullName>
    </submittedName>
</protein>
<dbReference type="Proteomes" id="UP000232891">
    <property type="component" value="Unassembled WGS sequence"/>
</dbReference>
<dbReference type="InterPro" id="IPR027417">
    <property type="entry name" value="P-loop_NTPase"/>
</dbReference>